<sequence length="67" mass="7044">MQAVAAAAATAACVSTASNGAPQFRTGRAAGRADETICCAAHLRRADGRWKRKEDEPAGAEERSERL</sequence>
<reference evidence="2" key="1">
    <citation type="submission" date="2018-01" db="EMBL/GenBank/DDBJ databases">
        <title>An insight into the sialome of Amazonian anophelines.</title>
        <authorList>
            <person name="Ribeiro J.M."/>
            <person name="Scarpassa V."/>
            <person name="Calvo E."/>
        </authorList>
    </citation>
    <scope>NUCLEOTIDE SEQUENCE</scope>
    <source>
        <tissue evidence="2">Salivary glands</tissue>
    </source>
</reference>
<dbReference type="AlphaFoldDB" id="A0A2M4CF35"/>
<dbReference type="EMBL" id="GGFJ01014801">
    <property type="protein sequence ID" value="MBW63942.1"/>
    <property type="molecule type" value="Transcribed_RNA"/>
</dbReference>
<organism evidence="2">
    <name type="scientific">Anopheles marajoara</name>
    <dbReference type="NCBI Taxonomy" id="58244"/>
    <lineage>
        <taxon>Eukaryota</taxon>
        <taxon>Metazoa</taxon>
        <taxon>Ecdysozoa</taxon>
        <taxon>Arthropoda</taxon>
        <taxon>Hexapoda</taxon>
        <taxon>Insecta</taxon>
        <taxon>Pterygota</taxon>
        <taxon>Neoptera</taxon>
        <taxon>Endopterygota</taxon>
        <taxon>Diptera</taxon>
        <taxon>Nematocera</taxon>
        <taxon>Culicoidea</taxon>
        <taxon>Culicidae</taxon>
        <taxon>Anophelinae</taxon>
        <taxon>Anopheles</taxon>
    </lineage>
</organism>
<evidence type="ECO:0000313" key="2">
    <source>
        <dbReference type="EMBL" id="MBW63942.1"/>
    </source>
</evidence>
<accession>A0A2M4CF35</accession>
<evidence type="ECO:0000256" key="1">
    <source>
        <dbReference type="SAM" id="MobiDB-lite"/>
    </source>
</evidence>
<name>A0A2M4CF35_9DIPT</name>
<feature type="region of interest" description="Disordered" evidence="1">
    <location>
        <begin position="48"/>
        <end position="67"/>
    </location>
</feature>
<proteinExistence type="predicted"/>
<protein>
    <submittedName>
        <fullName evidence="2">Putative secreted protein</fullName>
    </submittedName>
</protein>